<feature type="transmembrane region" description="Helical" evidence="6">
    <location>
        <begin position="149"/>
        <end position="170"/>
    </location>
</feature>
<feature type="transmembrane region" description="Helical" evidence="6">
    <location>
        <begin position="67"/>
        <end position="95"/>
    </location>
</feature>
<sequence>MIRLARPALLAGGLLGAALVLHLHPFGALFAPHPGHGWRDALALGALGALACAVGMPRQVIGFAAGFAWGVIPGTALALASQLAGCAADLLWARLVGRAFVRSRLGHRAARIDRALAARPFTATLTLRLMPLGSNLALNLLAGVSSVKVFPFLAGSALGFVPQTVIFALIGAGGRVGRDVELAVGVVLFVISIVLAFGLRRRIAPELAGV</sequence>
<dbReference type="InterPro" id="IPR015414">
    <property type="entry name" value="TMEM64"/>
</dbReference>
<comment type="caution">
    <text evidence="6">Lacks conserved residue(s) required for the propagation of feature annotation.</text>
</comment>
<evidence type="ECO:0000259" key="7">
    <source>
        <dbReference type="Pfam" id="PF09335"/>
    </source>
</evidence>
<feature type="domain" description="VTT" evidence="7">
    <location>
        <begin position="57"/>
        <end position="172"/>
    </location>
</feature>
<dbReference type="STRING" id="349163.Acry_0975"/>
<protein>
    <recommendedName>
        <fullName evidence="6">TVP38/TMEM64 family membrane protein</fullName>
    </recommendedName>
</protein>
<evidence type="ECO:0000256" key="4">
    <source>
        <dbReference type="ARBA" id="ARBA00022989"/>
    </source>
</evidence>
<comment type="subcellular location">
    <subcellularLocation>
        <location evidence="1 6">Cell membrane</location>
        <topology evidence="1 6">Multi-pass membrane protein</topology>
    </subcellularLocation>
</comment>
<evidence type="ECO:0000313" key="8">
    <source>
        <dbReference type="EMBL" id="ABQ30193.1"/>
    </source>
</evidence>
<feature type="transmembrane region" description="Helical" evidence="6">
    <location>
        <begin position="116"/>
        <end position="137"/>
    </location>
</feature>
<comment type="similarity">
    <text evidence="6">Belongs to the TVP38/TMEM64 family.</text>
</comment>
<evidence type="ECO:0000313" key="9">
    <source>
        <dbReference type="Proteomes" id="UP000000245"/>
    </source>
</evidence>
<accession>A5FX61</accession>
<keyword evidence="4 6" id="KW-1133">Transmembrane helix</keyword>
<dbReference type="AlphaFoldDB" id="A5FX61"/>
<evidence type="ECO:0000256" key="6">
    <source>
        <dbReference type="RuleBase" id="RU366058"/>
    </source>
</evidence>
<reference evidence="8 9" key="1">
    <citation type="submission" date="2007-05" db="EMBL/GenBank/DDBJ databases">
        <title>Complete sequence of chromosome of Acidiphilium cryptum JF-5.</title>
        <authorList>
            <consortium name="US DOE Joint Genome Institute"/>
            <person name="Copeland A."/>
            <person name="Lucas S."/>
            <person name="Lapidus A."/>
            <person name="Barry K."/>
            <person name="Detter J.C."/>
            <person name="Glavina del Rio T."/>
            <person name="Hammon N."/>
            <person name="Israni S."/>
            <person name="Dalin E."/>
            <person name="Tice H."/>
            <person name="Pitluck S."/>
            <person name="Sims D."/>
            <person name="Brettin T."/>
            <person name="Bruce D."/>
            <person name="Han C."/>
            <person name="Schmutz J."/>
            <person name="Larimer F."/>
            <person name="Land M."/>
            <person name="Hauser L."/>
            <person name="Kyrpides N."/>
            <person name="Kim E."/>
            <person name="Magnuson T."/>
            <person name="Richardson P."/>
        </authorList>
    </citation>
    <scope>NUCLEOTIDE SEQUENCE [LARGE SCALE GENOMIC DNA]</scope>
    <source>
        <strain evidence="8 9">JF-5</strain>
    </source>
</reference>
<evidence type="ECO:0000256" key="5">
    <source>
        <dbReference type="ARBA" id="ARBA00023136"/>
    </source>
</evidence>
<dbReference type="PANTHER" id="PTHR12677">
    <property type="entry name" value="GOLGI APPARATUS MEMBRANE PROTEIN TVP38-RELATED"/>
    <property type="match status" value="1"/>
</dbReference>
<dbReference type="InterPro" id="IPR032816">
    <property type="entry name" value="VTT_dom"/>
</dbReference>
<keyword evidence="3 6" id="KW-0812">Transmembrane</keyword>
<dbReference type="RefSeq" id="WP_011941898.1">
    <property type="nucleotide sequence ID" value="NC_009484.1"/>
</dbReference>
<proteinExistence type="inferred from homology"/>
<name>A5FX61_ACICJ</name>
<dbReference type="PANTHER" id="PTHR12677:SF59">
    <property type="entry name" value="GOLGI APPARATUS MEMBRANE PROTEIN TVP38-RELATED"/>
    <property type="match status" value="1"/>
</dbReference>
<keyword evidence="2 6" id="KW-1003">Cell membrane</keyword>
<evidence type="ECO:0000256" key="1">
    <source>
        <dbReference type="ARBA" id="ARBA00004651"/>
    </source>
</evidence>
<keyword evidence="5 6" id="KW-0472">Membrane</keyword>
<dbReference type="eggNOG" id="COG0398">
    <property type="taxonomic scope" value="Bacteria"/>
</dbReference>
<organism evidence="8 9">
    <name type="scientific">Acidiphilium cryptum (strain JF-5)</name>
    <dbReference type="NCBI Taxonomy" id="349163"/>
    <lineage>
        <taxon>Bacteria</taxon>
        <taxon>Pseudomonadati</taxon>
        <taxon>Pseudomonadota</taxon>
        <taxon>Alphaproteobacteria</taxon>
        <taxon>Acetobacterales</taxon>
        <taxon>Acidocellaceae</taxon>
        <taxon>Acidiphilium</taxon>
    </lineage>
</organism>
<keyword evidence="9" id="KW-1185">Reference proteome</keyword>
<gene>
    <name evidence="8" type="ordered locus">Acry_0975</name>
</gene>
<dbReference type="Pfam" id="PF09335">
    <property type="entry name" value="VTT_dom"/>
    <property type="match status" value="1"/>
</dbReference>
<dbReference type="EMBL" id="CP000697">
    <property type="protein sequence ID" value="ABQ30193.1"/>
    <property type="molecule type" value="Genomic_DNA"/>
</dbReference>
<dbReference type="GO" id="GO:0005886">
    <property type="term" value="C:plasma membrane"/>
    <property type="evidence" value="ECO:0007669"/>
    <property type="project" value="UniProtKB-SubCell"/>
</dbReference>
<evidence type="ECO:0000256" key="3">
    <source>
        <dbReference type="ARBA" id="ARBA00022692"/>
    </source>
</evidence>
<feature type="transmembrane region" description="Helical" evidence="6">
    <location>
        <begin position="182"/>
        <end position="199"/>
    </location>
</feature>
<dbReference type="KEGG" id="acr:Acry_0975"/>
<dbReference type="HOGENOM" id="CLU_038944_4_1_5"/>
<evidence type="ECO:0000256" key="2">
    <source>
        <dbReference type="ARBA" id="ARBA00022475"/>
    </source>
</evidence>
<dbReference type="Proteomes" id="UP000000245">
    <property type="component" value="Chromosome"/>
</dbReference>